<gene>
    <name evidence="2" type="ORF">CDL15_Pgr011352</name>
</gene>
<dbReference type="Pfam" id="PF07647">
    <property type="entry name" value="SAM_2"/>
    <property type="match status" value="1"/>
</dbReference>
<dbReference type="InterPro" id="IPR001660">
    <property type="entry name" value="SAM"/>
</dbReference>
<dbReference type="EMBL" id="MTKT01004486">
    <property type="protein sequence ID" value="OWM71225.1"/>
    <property type="molecule type" value="Genomic_DNA"/>
</dbReference>
<dbReference type="Proteomes" id="UP000197138">
    <property type="component" value="Unassembled WGS sequence"/>
</dbReference>
<dbReference type="SUPFAM" id="SSF47769">
    <property type="entry name" value="SAM/Pointed domain"/>
    <property type="match status" value="1"/>
</dbReference>
<proteinExistence type="predicted"/>
<dbReference type="Gene3D" id="1.10.150.50">
    <property type="entry name" value="Transcription Factor, Ets-1"/>
    <property type="match status" value="1"/>
</dbReference>
<dbReference type="InterPro" id="IPR013761">
    <property type="entry name" value="SAM/pointed_sf"/>
</dbReference>
<dbReference type="CDD" id="cd09487">
    <property type="entry name" value="SAM_superfamily"/>
    <property type="match status" value="1"/>
</dbReference>
<evidence type="ECO:0000259" key="1">
    <source>
        <dbReference type="Pfam" id="PF07647"/>
    </source>
</evidence>
<accession>A0A218WEH5</accession>
<dbReference type="AlphaFoldDB" id="A0A218WEH5"/>
<evidence type="ECO:0000313" key="2">
    <source>
        <dbReference type="EMBL" id="OWM71225.1"/>
    </source>
</evidence>
<sequence>MVKASREYKSWIFKTSALILILQGGLSNRWLVLLGLGQFVQIFEGRSVNKFQLACLAMYNLKDMGAIAVDTRRKLMHTIDSDGRPENLQVQIVQNTDTFRRSF</sequence>
<reference evidence="3" key="1">
    <citation type="journal article" date="2017" name="Plant J.">
        <title>The pomegranate (Punica granatum L.) genome and the genomics of punicalagin biosynthesis.</title>
        <authorList>
            <person name="Qin G."/>
            <person name="Xu C."/>
            <person name="Ming R."/>
            <person name="Tang H."/>
            <person name="Guyot R."/>
            <person name="Kramer E.M."/>
            <person name="Hu Y."/>
            <person name="Yi X."/>
            <person name="Qi Y."/>
            <person name="Xu X."/>
            <person name="Gao Z."/>
            <person name="Pan H."/>
            <person name="Jian J."/>
            <person name="Tian Y."/>
            <person name="Yue Z."/>
            <person name="Xu Y."/>
        </authorList>
    </citation>
    <scope>NUCLEOTIDE SEQUENCE [LARGE SCALE GENOMIC DNA]</scope>
    <source>
        <strain evidence="3">cv. Dabenzi</strain>
    </source>
</reference>
<protein>
    <recommendedName>
        <fullName evidence="1">SAM domain-containing protein</fullName>
    </recommendedName>
</protein>
<evidence type="ECO:0000313" key="3">
    <source>
        <dbReference type="Proteomes" id="UP000197138"/>
    </source>
</evidence>
<organism evidence="2 3">
    <name type="scientific">Punica granatum</name>
    <name type="common">Pomegranate</name>
    <dbReference type="NCBI Taxonomy" id="22663"/>
    <lineage>
        <taxon>Eukaryota</taxon>
        <taxon>Viridiplantae</taxon>
        <taxon>Streptophyta</taxon>
        <taxon>Embryophyta</taxon>
        <taxon>Tracheophyta</taxon>
        <taxon>Spermatophyta</taxon>
        <taxon>Magnoliopsida</taxon>
        <taxon>eudicotyledons</taxon>
        <taxon>Gunneridae</taxon>
        <taxon>Pentapetalae</taxon>
        <taxon>rosids</taxon>
        <taxon>malvids</taxon>
        <taxon>Myrtales</taxon>
        <taxon>Lythraceae</taxon>
        <taxon>Punica</taxon>
    </lineage>
</organism>
<name>A0A218WEH5_PUNGR</name>
<feature type="domain" description="SAM" evidence="1">
    <location>
        <begin position="29"/>
        <end position="80"/>
    </location>
</feature>
<comment type="caution">
    <text evidence="2">The sequence shown here is derived from an EMBL/GenBank/DDBJ whole genome shotgun (WGS) entry which is preliminary data.</text>
</comment>